<dbReference type="HOGENOM" id="CLU_3326859_0_0_6"/>
<dbReference type="KEGG" id="cps:CPS_3123"/>
<dbReference type="EMBL" id="CP000083">
    <property type="protein sequence ID" value="AAZ27826.1"/>
    <property type="molecule type" value="Genomic_DNA"/>
</dbReference>
<sequence>MLLRLKFLLAQLPVTLSIFYLLFSGEAEYNHPKNFLNG</sequence>
<protein>
    <submittedName>
        <fullName evidence="1">Uncharacterized protein</fullName>
    </submittedName>
</protein>
<proteinExistence type="predicted"/>
<dbReference type="Proteomes" id="UP000000547">
    <property type="component" value="Chromosome"/>
</dbReference>
<accession>Q47ZF0</accession>
<evidence type="ECO:0000313" key="2">
    <source>
        <dbReference type="Proteomes" id="UP000000547"/>
    </source>
</evidence>
<organism evidence="1 2">
    <name type="scientific">Colwellia psychrerythraea (strain 34H / ATCC BAA-681)</name>
    <name type="common">Vibrio psychroerythus</name>
    <dbReference type="NCBI Taxonomy" id="167879"/>
    <lineage>
        <taxon>Bacteria</taxon>
        <taxon>Pseudomonadati</taxon>
        <taxon>Pseudomonadota</taxon>
        <taxon>Gammaproteobacteria</taxon>
        <taxon>Alteromonadales</taxon>
        <taxon>Colwelliaceae</taxon>
        <taxon>Colwellia</taxon>
    </lineage>
</organism>
<name>Q47ZF0_COLP3</name>
<evidence type="ECO:0000313" key="1">
    <source>
        <dbReference type="EMBL" id="AAZ27826.1"/>
    </source>
</evidence>
<reference evidence="1" key="1">
    <citation type="journal article" date="2005" name="Proc. Natl. Acad. Sci. U.S.A.">
        <title>The psychrophilic lifestyle as revealed by the genome sequence of Colwellia psychrerythraea 34H through genomic and proteomic analyses.</title>
        <authorList>
            <person name="Methe B.A."/>
            <person name="Nelson K.E."/>
            <person name="Deming J.W."/>
            <person name="Momen B."/>
            <person name="Melamud E."/>
            <person name="Zhang X."/>
            <person name="Moult J."/>
            <person name="Madupu R."/>
            <person name="Nelson W.C."/>
            <person name="Dodson R.J."/>
            <person name="Brinkac L.M."/>
            <person name="Daugherty S.C."/>
            <person name="Durkin A.S."/>
            <person name="DeBoy R.T."/>
            <person name="Kolonay J.F."/>
            <person name="Sullivan S.A."/>
            <person name="Zhou L."/>
            <person name="Davidsen T.M."/>
            <person name="Wu M."/>
            <person name="Huston A.L."/>
            <person name="Lewis M."/>
            <person name="Weaver B."/>
            <person name="Weidman J.F."/>
            <person name="Khouri H."/>
            <person name="Utterback T.R."/>
            <person name="Feldblyum T.V."/>
            <person name="Fraser C.M."/>
        </authorList>
    </citation>
    <scope>NUCLEOTIDE SEQUENCE [LARGE SCALE GENOMIC DNA]</scope>
    <source>
        <strain evidence="1">34H</strain>
    </source>
</reference>
<gene>
    <name evidence="1" type="ordered locus">CPS_3123</name>
</gene>
<dbReference type="AlphaFoldDB" id="Q47ZF0"/>